<dbReference type="EMBL" id="CAJVPL010000461">
    <property type="protein sequence ID" value="CAG8499940.1"/>
    <property type="molecule type" value="Genomic_DNA"/>
</dbReference>
<dbReference type="Proteomes" id="UP000789831">
    <property type="component" value="Unassembled WGS sequence"/>
</dbReference>
<keyword evidence="2" id="KW-1185">Reference proteome</keyword>
<gene>
    <name evidence="1" type="ORF">AGERDE_LOCUS4194</name>
</gene>
<evidence type="ECO:0000313" key="1">
    <source>
        <dbReference type="EMBL" id="CAG8499940.1"/>
    </source>
</evidence>
<protein>
    <submittedName>
        <fullName evidence="1">1111_t:CDS:1</fullName>
    </submittedName>
</protein>
<evidence type="ECO:0000313" key="2">
    <source>
        <dbReference type="Proteomes" id="UP000789831"/>
    </source>
</evidence>
<sequence length="95" mass="10822">MKIFHHNTCQRYGSSKQRQLMDIHSNSIVVTQNPKAVMITSDVVARSIGGTDGSVRFFGRSKYREAMKQRITSARKIDQEEHKALAQDLDVDEDL</sequence>
<dbReference type="AlphaFoldDB" id="A0A9N9EZB5"/>
<comment type="caution">
    <text evidence="1">The sequence shown here is derived from an EMBL/GenBank/DDBJ whole genome shotgun (WGS) entry which is preliminary data.</text>
</comment>
<accession>A0A9N9EZB5</accession>
<name>A0A9N9EZB5_9GLOM</name>
<organism evidence="1 2">
    <name type="scientific">Ambispora gerdemannii</name>
    <dbReference type="NCBI Taxonomy" id="144530"/>
    <lineage>
        <taxon>Eukaryota</taxon>
        <taxon>Fungi</taxon>
        <taxon>Fungi incertae sedis</taxon>
        <taxon>Mucoromycota</taxon>
        <taxon>Glomeromycotina</taxon>
        <taxon>Glomeromycetes</taxon>
        <taxon>Archaeosporales</taxon>
        <taxon>Ambisporaceae</taxon>
        <taxon>Ambispora</taxon>
    </lineage>
</organism>
<reference evidence="1" key="1">
    <citation type="submission" date="2021-06" db="EMBL/GenBank/DDBJ databases">
        <authorList>
            <person name="Kallberg Y."/>
            <person name="Tangrot J."/>
            <person name="Rosling A."/>
        </authorList>
    </citation>
    <scope>NUCLEOTIDE SEQUENCE</scope>
    <source>
        <strain evidence="1">MT106</strain>
    </source>
</reference>
<proteinExistence type="predicted"/>